<reference evidence="3" key="1">
    <citation type="submission" date="2016-10" db="EMBL/GenBank/DDBJ databases">
        <authorList>
            <person name="Varghese N."/>
            <person name="Submissions S."/>
        </authorList>
    </citation>
    <scope>NUCLEOTIDE SEQUENCE [LARGE SCALE GENOMIC DNA]</scope>
    <source>
        <strain evidence="3">LMG 26031</strain>
    </source>
</reference>
<feature type="transmembrane region" description="Helical" evidence="1">
    <location>
        <begin position="44"/>
        <end position="65"/>
    </location>
</feature>
<dbReference type="AlphaFoldDB" id="A0A1H6QNU2"/>
<sequence length="67" mass="7653">MEAIHPLHSAASRMVDEVEYFASMPPLTDEELAQYSRRTTKRPLLCFATLAAMPFIIEGVCRLLKVW</sequence>
<dbReference type="OrthoDB" id="9103894at2"/>
<keyword evidence="1" id="KW-0472">Membrane</keyword>
<evidence type="ECO:0000313" key="3">
    <source>
        <dbReference type="Proteomes" id="UP000198866"/>
    </source>
</evidence>
<evidence type="ECO:0000313" key="2">
    <source>
        <dbReference type="EMBL" id="SEI41867.1"/>
    </source>
</evidence>
<protein>
    <submittedName>
        <fullName evidence="2">Uncharacterized protein</fullName>
    </submittedName>
</protein>
<accession>A0A1H6QNU2</accession>
<dbReference type="Proteomes" id="UP000198866">
    <property type="component" value="Unassembled WGS sequence"/>
</dbReference>
<gene>
    <name evidence="2" type="ORF">SAMN05192539_1001281</name>
</gene>
<keyword evidence="1" id="KW-1133">Transmembrane helix</keyword>
<dbReference type="RefSeq" id="WP_090861912.1">
    <property type="nucleotide sequence ID" value="NZ_FNYE01000001.1"/>
</dbReference>
<keyword evidence="3" id="KW-1185">Reference proteome</keyword>
<keyword evidence="1" id="KW-0812">Transmembrane</keyword>
<proteinExistence type="predicted"/>
<dbReference type="EMBL" id="FNYE01000001">
    <property type="protein sequence ID" value="SEI41867.1"/>
    <property type="molecule type" value="Genomic_DNA"/>
</dbReference>
<organism evidence="2 3">
    <name type="scientific">Paraburkholderia diazotrophica</name>
    <dbReference type="NCBI Taxonomy" id="667676"/>
    <lineage>
        <taxon>Bacteria</taxon>
        <taxon>Pseudomonadati</taxon>
        <taxon>Pseudomonadota</taxon>
        <taxon>Betaproteobacteria</taxon>
        <taxon>Burkholderiales</taxon>
        <taxon>Burkholderiaceae</taxon>
        <taxon>Paraburkholderia</taxon>
    </lineage>
</organism>
<evidence type="ECO:0000256" key="1">
    <source>
        <dbReference type="SAM" id="Phobius"/>
    </source>
</evidence>
<name>A0A1H6QNU2_9BURK</name>